<evidence type="ECO:0000313" key="2">
    <source>
        <dbReference type="EMBL" id="GGO07908.1"/>
    </source>
</evidence>
<sequence length="54" mass="5995">MGSNLYPLKRSLGNYTLIKIILRNYLILLYLMVKGCSASSASSLIMRFAPVSGR</sequence>
<keyword evidence="1" id="KW-0472">Membrane</keyword>
<evidence type="ECO:0000313" key="3">
    <source>
        <dbReference type="Proteomes" id="UP000606653"/>
    </source>
</evidence>
<gene>
    <name evidence="2" type="ORF">GCM10010969_36800</name>
</gene>
<dbReference type="EMBL" id="BMLN01000014">
    <property type="protein sequence ID" value="GGO07908.1"/>
    <property type="molecule type" value="Genomic_DNA"/>
</dbReference>
<proteinExistence type="predicted"/>
<keyword evidence="3" id="KW-1185">Reference proteome</keyword>
<keyword evidence="1" id="KW-1133">Transmembrane helix</keyword>
<reference evidence="3" key="1">
    <citation type="journal article" date="2019" name="Int. J. Syst. Evol. Microbiol.">
        <title>The Global Catalogue of Microorganisms (GCM) 10K type strain sequencing project: providing services to taxonomists for standard genome sequencing and annotation.</title>
        <authorList>
            <consortium name="The Broad Institute Genomics Platform"/>
            <consortium name="The Broad Institute Genome Sequencing Center for Infectious Disease"/>
            <person name="Wu L."/>
            <person name="Ma J."/>
        </authorList>
    </citation>
    <scope>NUCLEOTIDE SEQUENCE [LARGE SCALE GENOMIC DNA]</scope>
    <source>
        <strain evidence="3">CGMCC 1.6964</strain>
    </source>
</reference>
<accession>A0ABQ2L9W2</accession>
<keyword evidence="1" id="KW-0812">Transmembrane</keyword>
<feature type="transmembrane region" description="Helical" evidence="1">
    <location>
        <begin position="12"/>
        <end position="33"/>
    </location>
</feature>
<name>A0ABQ2L9W2_9BACL</name>
<organism evidence="2 3">
    <name type="scientific">Saccharibacillus kuerlensis</name>
    <dbReference type="NCBI Taxonomy" id="459527"/>
    <lineage>
        <taxon>Bacteria</taxon>
        <taxon>Bacillati</taxon>
        <taxon>Bacillota</taxon>
        <taxon>Bacilli</taxon>
        <taxon>Bacillales</taxon>
        <taxon>Paenibacillaceae</taxon>
        <taxon>Saccharibacillus</taxon>
    </lineage>
</organism>
<comment type="caution">
    <text evidence="2">The sequence shown here is derived from an EMBL/GenBank/DDBJ whole genome shotgun (WGS) entry which is preliminary data.</text>
</comment>
<protein>
    <submittedName>
        <fullName evidence="2">Uncharacterized protein</fullName>
    </submittedName>
</protein>
<dbReference type="Proteomes" id="UP000606653">
    <property type="component" value="Unassembled WGS sequence"/>
</dbReference>
<evidence type="ECO:0000256" key="1">
    <source>
        <dbReference type="SAM" id="Phobius"/>
    </source>
</evidence>